<feature type="transmembrane region" description="Helical" evidence="10">
    <location>
        <begin position="246"/>
        <end position="263"/>
    </location>
</feature>
<evidence type="ECO:0000256" key="1">
    <source>
        <dbReference type="ARBA" id="ARBA00004141"/>
    </source>
</evidence>
<keyword evidence="2" id="KW-0813">Transport</keyword>
<dbReference type="GO" id="GO:0140359">
    <property type="term" value="F:ABC-type transporter activity"/>
    <property type="evidence" value="ECO:0007669"/>
    <property type="project" value="InterPro"/>
</dbReference>
<feature type="domain" description="ABC transporter" evidence="11">
    <location>
        <begin position="568"/>
        <end position="802"/>
    </location>
</feature>
<organism evidence="13 14">
    <name type="scientific">Exophiala spinifera</name>
    <dbReference type="NCBI Taxonomy" id="91928"/>
    <lineage>
        <taxon>Eukaryota</taxon>
        <taxon>Fungi</taxon>
        <taxon>Dikarya</taxon>
        <taxon>Ascomycota</taxon>
        <taxon>Pezizomycotina</taxon>
        <taxon>Eurotiomycetes</taxon>
        <taxon>Chaetothyriomycetidae</taxon>
        <taxon>Chaetothyriales</taxon>
        <taxon>Herpotrichiellaceae</taxon>
        <taxon>Exophiala</taxon>
    </lineage>
</organism>
<evidence type="ECO:0000256" key="4">
    <source>
        <dbReference type="ARBA" id="ARBA00022741"/>
    </source>
</evidence>
<evidence type="ECO:0000256" key="2">
    <source>
        <dbReference type="ARBA" id="ARBA00022448"/>
    </source>
</evidence>
<dbReference type="Pfam" id="PF00664">
    <property type="entry name" value="ABC_membrane"/>
    <property type="match status" value="1"/>
</dbReference>
<dbReference type="RefSeq" id="XP_016230156.1">
    <property type="nucleotide sequence ID" value="XM_016386024.1"/>
</dbReference>
<dbReference type="GO" id="GO:0016887">
    <property type="term" value="F:ATP hydrolysis activity"/>
    <property type="evidence" value="ECO:0007669"/>
    <property type="project" value="InterPro"/>
</dbReference>
<accession>A0A0D2ATY7</accession>
<proteinExistence type="inferred from homology"/>
<keyword evidence="7 10" id="KW-0472">Membrane</keyword>
<feature type="transmembrane region" description="Helical" evidence="10">
    <location>
        <begin position="12"/>
        <end position="30"/>
    </location>
</feature>
<dbReference type="Gene3D" id="3.40.50.300">
    <property type="entry name" value="P-loop containing nucleotide triphosphate hydrolases"/>
    <property type="match status" value="1"/>
</dbReference>
<feature type="transmembrane region" description="Helical" evidence="10">
    <location>
        <begin position="51"/>
        <end position="72"/>
    </location>
</feature>
<dbReference type="VEuPathDB" id="FungiDB:PV08_11716"/>
<dbReference type="GO" id="GO:0005524">
    <property type="term" value="F:ATP binding"/>
    <property type="evidence" value="ECO:0007669"/>
    <property type="project" value="UniProtKB-KW"/>
</dbReference>
<gene>
    <name evidence="13" type="ORF">PV08_11716</name>
</gene>
<dbReference type="InterPro" id="IPR017871">
    <property type="entry name" value="ABC_transporter-like_CS"/>
</dbReference>
<evidence type="ECO:0000313" key="14">
    <source>
        <dbReference type="Proteomes" id="UP000053328"/>
    </source>
</evidence>
<dbReference type="PANTHER" id="PTHR24221:SF503">
    <property type="entry name" value="MITOCHONDRIAL POTASSIUM CHANNEL ATP-BINDING SUBUNIT"/>
    <property type="match status" value="1"/>
</dbReference>
<evidence type="ECO:0000256" key="6">
    <source>
        <dbReference type="ARBA" id="ARBA00022989"/>
    </source>
</evidence>
<evidence type="ECO:0000313" key="13">
    <source>
        <dbReference type="EMBL" id="KIW09940.1"/>
    </source>
</evidence>
<feature type="transmembrane region" description="Helical" evidence="10">
    <location>
        <begin position="108"/>
        <end position="126"/>
    </location>
</feature>
<dbReference type="InterPro" id="IPR003439">
    <property type="entry name" value="ABC_transporter-like_ATP-bd"/>
</dbReference>
<sequence>MPDGPVVVVFRYTSPIVSVVWFLGINFYFACQSTGTGKGWQRRLWRRPSLWLSWTIAAAYLVQSLLVLSAHAEFCKDAHIHTLAEALLWTTLALSLADSPSPVSRPYLSTWILTLVLEMTSAGISLTTSRLYWPSFAVQVSALVLMAGLSILALVPLRQDDADDADERRPLMSPSRSSDVSQEYDSPSYHRNTISECGSDSDDDEEDKEVKQLQQERLRTSGGWVGYLKDFAIFWQYIWPSGNMRLTLAILVLFVNIFLTRALNVLTPRQLGLIINRLTTERQIPWSDVGLWGLFGLLASDSTGLGALNEMIERRISIWSFQRLGLAAFDQVMRLSMDFHDEKDSGEIIKALEQATSLNSLLQIIILEVFPGVLDVFIALWYVAYVLDGYAVLMVLSVAVAFTFITSYITVFVNASRRDLSVRQRGQSKLLYETISHWSVVSYFNRRGYEKARLSGVLKGIAEADLRSNDHYIYLYGAQEFCEQVGKIAIVLLAAHRAAQGLASIGTLIAVESYWDTITMPLYVMGHSYRQLSTDLIDAERLLQLFKLTPTVQDIQGARPIDVHAGKVEFEDVGFGYHKDRLALDHFTFQALPGQKIALVGETGSGKSTILKLLMRFYDVGSGRILIDGQDVRHVTQDSLREVFGVVPQETVLFNTTVLDNVRYARLDATDEEVFEACRAAAIHDKILTFSHGYHTKVGERGIKLSGGEMQRLSIARVLLKRPRIVLLDEATSAIDTITESKIQVALHNLTDRRTTFVIAHRLSTVVDADVVLVIDQGRIIEQGTHQQLLLNGNRYKELWMRQSQSQVDKVEDPTLENAGTS</sequence>
<feature type="transmembrane region" description="Helical" evidence="10">
    <location>
        <begin position="390"/>
        <end position="415"/>
    </location>
</feature>
<feature type="domain" description="ABC transmembrane type-1" evidence="12">
    <location>
        <begin position="258"/>
        <end position="534"/>
    </location>
</feature>
<protein>
    <recommendedName>
        <fullName evidence="15">ABC transporter domain-containing protein</fullName>
    </recommendedName>
</protein>
<dbReference type="InterPro" id="IPR027417">
    <property type="entry name" value="P-loop_NTPase"/>
</dbReference>
<dbReference type="STRING" id="91928.A0A0D2ATY7"/>
<evidence type="ECO:0000256" key="9">
    <source>
        <dbReference type="SAM" id="MobiDB-lite"/>
    </source>
</evidence>
<dbReference type="FunFam" id="3.40.50.300:FF:000287">
    <property type="entry name" value="Multidrug ABC transporter ATP-binding protein"/>
    <property type="match status" value="1"/>
</dbReference>
<evidence type="ECO:0000259" key="11">
    <source>
        <dbReference type="PROSITE" id="PS50893"/>
    </source>
</evidence>
<evidence type="ECO:0000256" key="10">
    <source>
        <dbReference type="SAM" id="Phobius"/>
    </source>
</evidence>
<dbReference type="HOGENOM" id="CLU_000604_84_1_1"/>
<dbReference type="InterPro" id="IPR039421">
    <property type="entry name" value="Type_1_exporter"/>
</dbReference>
<keyword evidence="14" id="KW-1185">Reference proteome</keyword>
<dbReference type="Gene3D" id="1.20.1560.10">
    <property type="entry name" value="ABC transporter type 1, transmembrane domain"/>
    <property type="match status" value="1"/>
</dbReference>
<evidence type="ECO:0000256" key="3">
    <source>
        <dbReference type="ARBA" id="ARBA00022692"/>
    </source>
</evidence>
<dbReference type="PROSITE" id="PS50929">
    <property type="entry name" value="ABC_TM1F"/>
    <property type="match status" value="1"/>
</dbReference>
<keyword evidence="4" id="KW-0547">Nucleotide-binding</keyword>
<feature type="compositionally biased region" description="Polar residues" evidence="9">
    <location>
        <begin position="174"/>
        <end position="198"/>
    </location>
</feature>
<evidence type="ECO:0000256" key="7">
    <source>
        <dbReference type="ARBA" id="ARBA00023136"/>
    </source>
</evidence>
<evidence type="ECO:0000256" key="5">
    <source>
        <dbReference type="ARBA" id="ARBA00022840"/>
    </source>
</evidence>
<dbReference type="CDD" id="cd18583">
    <property type="entry name" value="ABC_6TM_HMT1"/>
    <property type="match status" value="1"/>
</dbReference>
<dbReference type="InterPro" id="IPR011527">
    <property type="entry name" value="ABC1_TM_dom"/>
</dbReference>
<dbReference type="Proteomes" id="UP000053328">
    <property type="component" value="Unassembled WGS sequence"/>
</dbReference>
<dbReference type="AlphaFoldDB" id="A0A0D2ATY7"/>
<dbReference type="Pfam" id="PF00005">
    <property type="entry name" value="ABC_tran"/>
    <property type="match status" value="1"/>
</dbReference>
<dbReference type="EMBL" id="KN847501">
    <property type="protein sequence ID" value="KIW09940.1"/>
    <property type="molecule type" value="Genomic_DNA"/>
</dbReference>
<dbReference type="PANTHER" id="PTHR24221">
    <property type="entry name" value="ATP-BINDING CASSETTE SUB-FAMILY B"/>
    <property type="match status" value="1"/>
</dbReference>
<comment type="subcellular location">
    <subcellularLocation>
        <location evidence="1">Membrane</location>
        <topology evidence="1">Multi-pass membrane protein</topology>
    </subcellularLocation>
</comment>
<keyword evidence="5" id="KW-0067">ATP-binding</keyword>
<dbReference type="GeneID" id="27338799"/>
<dbReference type="PROSITE" id="PS50893">
    <property type="entry name" value="ABC_TRANSPORTER_2"/>
    <property type="match status" value="1"/>
</dbReference>
<dbReference type="SUPFAM" id="SSF90123">
    <property type="entry name" value="ABC transporter transmembrane region"/>
    <property type="match status" value="1"/>
</dbReference>
<feature type="transmembrane region" description="Helical" evidence="10">
    <location>
        <begin position="132"/>
        <end position="155"/>
    </location>
</feature>
<evidence type="ECO:0008006" key="15">
    <source>
        <dbReference type="Google" id="ProtNLM"/>
    </source>
</evidence>
<dbReference type="SMART" id="SM00382">
    <property type="entry name" value="AAA"/>
    <property type="match status" value="1"/>
</dbReference>
<comment type="similarity">
    <text evidence="8">Belongs to the ABC transporter superfamily. ABCB family. Heavy Metal importer (TC 3.A.1.210) subfamily.</text>
</comment>
<feature type="region of interest" description="Disordered" evidence="9">
    <location>
        <begin position="165"/>
        <end position="209"/>
    </location>
</feature>
<keyword evidence="3 10" id="KW-0812">Transmembrane</keyword>
<dbReference type="SUPFAM" id="SSF52540">
    <property type="entry name" value="P-loop containing nucleoside triphosphate hydrolases"/>
    <property type="match status" value="1"/>
</dbReference>
<dbReference type="InterPro" id="IPR003593">
    <property type="entry name" value="AAA+_ATPase"/>
</dbReference>
<name>A0A0D2ATY7_9EURO</name>
<dbReference type="PROSITE" id="PS00211">
    <property type="entry name" value="ABC_TRANSPORTER_1"/>
    <property type="match status" value="1"/>
</dbReference>
<dbReference type="OrthoDB" id="4161646at2759"/>
<dbReference type="GO" id="GO:0016020">
    <property type="term" value="C:membrane"/>
    <property type="evidence" value="ECO:0007669"/>
    <property type="project" value="UniProtKB-SubCell"/>
</dbReference>
<evidence type="ECO:0000259" key="12">
    <source>
        <dbReference type="PROSITE" id="PS50929"/>
    </source>
</evidence>
<keyword evidence="6 10" id="KW-1133">Transmembrane helix</keyword>
<feature type="transmembrane region" description="Helical" evidence="10">
    <location>
        <begin position="361"/>
        <end position="384"/>
    </location>
</feature>
<dbReference type="InterPro" id="IPR036640">
    <property type="entry name" value="ABC1_TM_sf"/>
</dbReference>
<reference evidence="13 14" key="1">
    <citation type="submission" date="2015-01" db="EMBL/GenBank/DDBJ databases">
        <title>The Genome Sequence of Exophiala spinifera CBS89968.</title>
        <authorList>
            <consortium name="The Broad Institute Genomics Platform"/>
            <person name="Cuomo C."/>
            <person name="de Hoog S."/>
            <person name="Gorbushina A."/>
            <person name="Stielow B."/>
            <person name="Teixiera M."/>
            <person name="Abouelleil A."/>
            <person name="Chapman S.B."/>
            <person name="Priest M."/>
            <person name="Young S.K."/>
            <person name="Wortman J."/>
            <person name="Nusbaum C."/>
            <person name="Birren B."/>
        </authorList>
    </citation>
    <scope>NUCLEOTIDE SEQUENCE [LARGE SCALE GENOMIC DNA]</scope>
    <source>
        <strain evidence="13 14">CBS 89968</strain>
    </source>
</reference>
<evidence type="ECO:0000256" key="8">
    <source>
        <dbReference type="ARBA" id="ARBA00024363"/>
    </source>
</evidence>